<sequence>MTGLFENTGKSLETWLEIIDASAARKHKEIIDFLQKDHSVSYGFANTIAHKYNKSDAASYQEEYLVKNQYKGKENLIPVYELLIHQITTFGDDITVAPKKDSVSVVRKKQFALIKPATKNRVDLGLKFKNKAFDGRLENSGPFGAMCTHRVQLFTAEDVDSVVFDWLREAYEESV</sequence>
<keyword evidence="3" id="KW-1185">Reference proteome</keyword>
<dbReference type="InterPro" id="IPR025629">
    <property type="entry name" value="DUF4287"/>
</dbReference>
<evidence type="ECO:0000313" key="3">
    <source>
        <dbReference type="Proteomes" id="UP000294850"/>
    </source>
</evidence>
<evidence type="ECO:0000313" key="2">
    <source>
        <dbReference type="EMBL" id="TDE17330.1"/>
    </source>
</evidence>
<dbReference type="Proteomes" id="UP000294850">
    <property type="component" value="Unassembled WGS sequence"/>
</dbReference>
<organism evidence="2 3">
    <name type="scientific">Dyadobacter psychrotolerans</name>
    <dbReference type="NCBI Taxonomy" id="2541721"/>
    <lineage>
        <taxon>Bacteria</taxon>
        <taxon>Pseudomonadati</taxon>
        <taxon>Bacteroidota</taxon>
        <taxon>Cytophagia</taxon>
        <taxon>Cytophagales</taxon>
        <taxon>Spirosomataceae</taxon>
        <taxon>Dyadobacter</taxon>
    </lineage>
</organism>
<dbReference type="EMBL" id="SMFL01000002">
    <property type="protein sequence ID" value="TDE17330.1"/>
    <property type="molecule type" value="Genomic_DNA"/>
</dbReference>
<dbReference type="AlphaFoldDB" id="A0A4R5DXX5"/>
<dbReference type="OrthoDB" id="9809825at2"/>
<accession>A0A4R5DXX5</accession>
<dbReference type="Pfam" id="PF18899">
    <property type="entry name" value="DUF5655"/>
    <property type="match status" value="1"/>
</dbReference>
<protein>
    <submittedName>
        <fullName evidence="2">DUF4287 domain-containing protein</fullName>
    </submittedName>
</protein>
<dbReference type="RefSeq" id="WP_131957147.1">
    <property type="nucleotide sequence ID" value="NZ_SMFL01000002.1"/>
</dbReference>
<dbReference type="InterPro" id="IPR043714">
    <property type="entry name" value="DUF5655"/>
</dbReference>
<gene>
    <name evidence="2" type="ORF">E0F88_05425</name>
</gene>
<dbReference type="Pfam" id="PF14117">
    <property type="entry name" value="DUF4287"/>
    <property type="match status" value="1"/>
</dbReference>
<name>A0A4R5DXX5_9BACT</name>
<reference evidence="2 3" key="1">
    <citation type="submission" date="2019-03" db="EMBL/GenBank/DDBJ databases">
        <title>Dyadobacter AR-3-6 sp. nov., isolated from arctic soil.</title>
        <authorList>
            <person name="Chaudhary D.K."/>
        </authorList>
    </citation>
    <scope>NUCLEOTIDE SEQUENCE [LARGE SCALE GENOMIC DNA]</scope>
    <source>
        <strain evidence="2 3">AR-3-6</strain>
    </source>
</reference>
<comment type="caution">
    <text evidence="2">The sequence shown here is derived from an EMBL/GenBank/DDBJ whole genome shotgun (WGS) entry which is preliminary data.</text>
</comment>
<evidence type="ECO:0000259" key="1">
    <source>
        <dbReference type="Pfam" id="PF18899"/>
    </source>
</evidence>
<feature type="domain" description="DUF5655" evidence="1">
    <location>
        <begin position="66"/>
        <end position="172"/>
    </location>
</feature>
<proteinExistence type="predicted"/>